<evidence type="ECO:0000256" key="2">
    <source>
        <dbReference type="ARBA" id="ARBA00022679"/>
    </source>
</evidence>
<evidence type="ECO:0000313" key="6">
    <source>
        <dbReference type="EMBL" id="GGZ35790.1"/>
    </source>
</evidence>
<dbReference type="Pfam" id="PF02801">
    <property type="entry name" value="Ketoacyl-synt_C"/>
    <property type="match status" value="1"/>
</dbReference>
<gene>
    <name evidence="6" type="ORF">GCM10010387_32470</name>
</gene>
<comment type="caution">
    <text evidence="6">The sequence shown here is derived from an EMBL/GenBank/DDBJ whole genome shotgun (WGS) entry which is preliminary data.</text>
</comment>
<dbReference type="SUPFAM" id="SSF53901">
    <property type="entry name" value="Thiolase-like"/>
    <property type="match status" value="2"/>
</dbReference>
<keyword evidence="3" id="KW-0012">Acyltransferase</keyword>
<dbReference type="AlphaFoldDB" id="A0A918Q6N8"/>
<sequence>MGAISHLGHGADAFWHGLLRAESSPGEVADPHARMSVPLMYSVPEQPLPEISSDGDFDGGGVPPGLASRYAIEGARQALADAGLGEVPAERTAVVIGTGMGDSGLHERWRTDGRPDADGEWAPVFSVASALGAWLGAEGPVSSISNACAASGFGLSAAADLIRTGVADVVVAGGAEAYSRVALACFNRLGAIDPERCRPFDARRAGTVFGEGAGIMILESAEHARARSAPRVYAELAGEGWSCDAHHATAPEPAGTQIVRAMRAALEQAGASAEEVGCVVPHGTGTELNDVVESGALHTVLGERAARTPLYSLKALVGHTGGAAAALGTVAAALMLHHRKVPPNRPVAELDPQCRVRLPESEVPLEGRFALVNAYAFGGNNVSLVLKEARA</sequence>
<proteinExistence type="inferred from homology"/>
<reference evidence="6" key="2">
    <citation type="submission" date="2020-09" db="EMBL/GenBank/DDBJ databases">
        <authorList>
            <person name="Sun Q."/>
            <person name="Ohkuma M."/>
        </authorList>
    </citation>
    <scope>NUCLEOTIDE SEQUENCE</scope>
    <source>
        <strain evidence="6">JCM 4988</strain>
    </source>
</reference>
<evidence type="ECO:0000256" key="4">
    <source>
        <dbReference type="RuleBase" id="RU003694"/>
    </source>
</evidence>
<dbReference type="PROSITE" id="PS00606">
    <property type="entry name" value="KS3_1"/>
    <property type="match status" value="1"/>
</dbReference>
<accession>A0A918Q6N8</accession>
<dbReference type="CDD" id="cd00834">
    <property type="entry name" value="KAS_I_II"/>
    <property type="match status" value="1"/>
</dbReference>
<dbReference type="InterPro" id="IPR020841">
    <property type="entry name" value="PKS_Beta-ketoAc_synthase_dom"/>
</dbReference>
<protein>
    <submittedName>
        <fullName evidence="6">Beta-ketoacyl-[acyl-carrier-protein] synthase II</fullName>
    </submittedName>
</protein>
<evidence type="ECO:0000259" key="5">
    <source>
        <dbReference type="PROSITE" id="PS52004"/>
    </source>
</evidence>
<dbReference type="Pfam" id="PF00109">
    <property type="entry name" value="ketoacyl-synt"/>
    <property type="match status" value="1"/>
</dbReference>
<dbReference type="InterPro" id="IPR000794">
    <property type="entry name" value="Beta-ketoacyl_synthase"/>
</dbReference>
<keyword evidence="2 4" id="KW-0808">Transferase</keyword>
<keyword evidence="7" id="KW-1185">Reference proteome</keyword>
<dbReference type="InterPro" id="IPR018201">
    <property type="entry name" value="Ketoacyl_synth_AS"/>
</dbReference>
<dbReference type="InterPro" id="IPR016039">
    <property type="entry name" value="Thiolase-like"/>
</dbReference>
<evidence type="ECO:0000256" key="3">
    <source>
        <dbReference type="ARBA" id="ARBA00023315"/>
    </source>
</evidence>
<dbReference type="EMBL" id="BMWG01000008">
    <property type="protein sequence ID" value="GGZ35790.1"/>
    <property type="molecule type" value="Genomic_DNA"/>
</dbReference>
<name>A0A918Q6N8_9ACTN</name>
<dbReference type="GO" id="GO:0006633">
    <property type="term" value="P:fatty acid biosynthetic process"/>
    <property type="evidence" value="ECO:0007669"/>
    <property type="project" value="InterPro"/>
</dbReference>
<dbReference type="InterPro" id="IPR014031">
    <property type="entry name" value="Ketoacyl_synth_C"/>
</dbReference>
<evidence type="ECO:0000313" key="7">
    <source>
        <dbReference type="Proteomes" id="UP000630936"/>
    </source>
</evidence>
<feature type="domain" description="Ketosynthase family 3 (KS3)" evidence="5">
    <location>
        <begin position="1"/>
        <end position="388"/>
    </location>
</feature>
<dbReference type="Gene3D" id="3.40.47.10">
    <property type="match status" value="1"/>
</dbReference>
<organism evidence="6 7">
    <name type="scientific">Streptomyces inusitatus</name>
    <dbReference type="NCBI Taxonomy" id="68221"/>
    <lineage>
        <taxon>Bacteria</taxon>
        <taxon>Bacillati</taxon>
        <taxon>Actinomycetota</taxon>
        <taxon>Actinomycetes</taxon>
        <taxon>Kitasatosporales</taxon>
        <taxon>Streptomycetaceae</taxon>
        <taxon>Streptomyces</taxon>
    </lineage>
</organism>
<dbReference type="PANTHER" id="PTHR11712:SF336">
    <property type="entry name" value="3-OXOACYL-[ACYL-CARRIER-PROTEIN] SYNTHASE, MITOCHONDRIAL"/>
    <property type="match status" value="1"/>
</dbReference>
<evidence type="ECO:0000256" key="1">
    <source>
        <dbReference type="ARBA" id="ARBA00008467"/>
    </source>
</evidence>
<dbReference type="PANTHER" id="PTHR11712">
    <property type="entry name" value="POLYKETIDE SYNTHASE-RELATED"/>
    <property type="match status" value="1"/>
</dbReference>
<dbReference type="InterPro" id="IPR014030">
    <property type="entry name" value="Ketoacyl_synth_N"/>
</dbReference>
<dbReference type="Proteomes" id="UP000630936">
    <property type="component" value="Unassembled WGS sequence"/>
</dbReference>
<comment type="similarity">
    <text evidence="1 4">Belongs to the thiolase-like superfamily. Beta-ketoacyl-ACP synthases family.</text>
</comment>
<dbReference type="SMART" id="SM00825">
    <property type="entry name" value="PKS_KS"/>
    <property type="match status" value="1"/>
</dbReference>
<dbReference type="PROSITE" id="PS52004">
    <property type="entry name" value="KS3_2"/>
    <property type="match status" value="1"/>
</dbReference>
<dbReference type="GO" id="GO:0004315">
    <property type="term" value="F:3-oxoacyl-[acyl-carrier-protein] synthase activity"/>
    <property type="evidence" value="ECO:0007669"/>
    <property type="project" value="InterPro"/>
</dbReference>
<reference evidence="6" key="1">
    <citation type="journal article" date="2014" name="Int. J. Syst. Evol. Microbiol.">
        <title>Complete genome sequence of Corynebacterium casei LMG S-19264T (=DSM 44701T), isolated from a smear-ripened cheese.</title>
        <authorList>
            <consortium name="US DOE Joint Genome Institute (JGI-PGF)"/>
            <person name="Walter F."/>
            <person name="Albersmeier A."/>
            <person name="Kalinowski J."/>
            <person name="Ruckert C."/>
        </authorList>
    </citation>
    <scope>NUCLEOTIDE SEQUENCE</scope>
    <source>
        <strain evidence="6">JCM 4988</strain>
    </source>
</reference>